<evidence type="ECO:0000313" key="2">
    <source>
        <dbReference type="EMBL" id="QOV87869.1"/>
    </source>
</evidence>
<dbReference type="InterPro" id="IPR036866">
    <property type="entry name" value="RibonucZ/Hydroxyglut_hydro"/>
</dbReference>
<accession>A0A7M2WR38</accession>
<dbReference type="InterPro" id="IPR011108">
    <property type="entry name" value="RMMBL"/>
</dbReference>
<keyword evidence="3" id="KW-1185">Reference proteome</keyword>
<proteinExistence type="predicted"/>
<dbReference type="Pfam" id="PF07521">
    <property type="entry name" value="RMMBL"/>
    <property type="match status" value="1"/>
</dbReference>
<dbReference type="InterPro" id="IPR050698">
    <property type="entry name" value="MBL"/>
</dbReference>
<protein>
    <recommendedName>
        <fullName evidence="1">Zn-dependent metallo-hydrolase RNA specificity domain-containing protein</fullName>
    </recommendedName>
</protein>
<name>A0A7M2WR38_9BACT</name>
<dbReference type="Proteomes" id="UP000593765">
    <property type="component" value="Chromosome"/>
</dbReference>
<reference evidence="2 3" key="1">
    <citation type="submission" date="2020-10" db="EMBL/GenBank/DDBJ databases">
        <title>Wide distribution of Phycisphaera-like planctomycetes from WD2101 soil group in peatlands and genome analysis of the first cultivated representative.</title>
        <authorList>
            <person name="Dedysh S.N."/>
            <person name="Beletsky A.V."/>
            <person name="Ivanova A."/>
            <person name="Kulichevskaya I.S."/>
            <person name="Suzina N.E."/>
            <person name="Philippov D.A."/>
            <person name="Rakitin A.L."/>
            <person name="Mardanov A.V."/>
            <person name="Ravin N.V."/>
        </authorList>
    </citation>
    <scope>NUCLEOTIDE SEQUENCE [LARGE SCALE GENOMIC DNA]</scope>
    <source>
        <strain evidence="2 3">M1803</strain>
    </source>
</reference>
<dbReference type="PANTHER" id="PTHR11203:SF37">
    <property type="entry name" value="INTEGRATOR COMPLEX SUBUNIT 11"/>
    <property type="match status" value="1"/>
</dbReference>
<dbReference type="AlphaFoldDB" id="A0A7M2WR38"/>
<dbReference type="RefSeq" id="WP_206290783.1">
    <property type="nucleotide sequence ID" value="NZ_CP063458.1"/>
</dbReference>
<feature type="domain" description="Zn-dependent metallo-hydrolase RNA specificity" evidence="1">
    <location>
        <begin position="273"/>
        <end position="317"/>
    </location>
</feature>
<dbReference type="PANTHER" id="PTHR11203">
    <property type="entry name" value="CLEAVAGE AND POLYADENYLATION SPECIFICITY FACTOR FAMILY MEMBER"/>
    <property type="match status" value="1"/>
</dbReference>
<dbReference type="GO" id="GO:0004521">
    <property type="term" value="F:RNA endonuclease activity"/>
    <property type="evidence" value="ECO:0007669"/>
    <property type="project" value="TreeGrafter"/>
</dbReference>
<gene>
    <name evidence="2" type="ORF">IPV69_16460</name>
</gene>
<dbReference type="SUPFAM" id="SSF56281">
    <property type="entry name" value="Metallo-hydrolase/oxidoreductase"/>
    <property type="match status" value="1"/>
</dbReference>
<evidence type="ECO:0000313" key="3">
    <source>
        <dbReference type="Proteomes" id="UP000593765"/>
    </source>
</evidence>
<dbReference type="Gene3D" id="3.40.50.10890">
    <property type="match status" value="1"/>
</dbReference>
<organism evidence="2 3">
    <name type="scientific">Humisphaera borealis</name>
    <dbReference type="NCBI Taxonomy" id="2807512"/>
    <lineage>
        <taxon>Bacteria</taxon>
        <taxon>Pseudomonadati</taxon>
        <taxon>Planctomycetota</taxon>
        <taxon>Phycisphaerae</taxon>
        <taxon>Tepidisphaerales</taxon>
        <taxon>Tepidisphaeraceae</taxon>
        <taxon>Humisphaera</taxon>
    </lineage>
</organism>
<dbReference type="EMBL" id="CP063458">
    <property type="protein sequence ID" value="QOV87869.1"/>
    <property type="molecule type" value="Genomic_DNA"/>
</dbReference>
<dbReference type="KEGG" id="hbs:IPV69_16460"/>
<sequence>MLRWQDDLYLPACSLYLDSRRPRPFCFVSHAHSDHLPQDGAHERVISTAQTLVLANHRLGKLSIAAPTAESVQSIDPDTRISLLPAGHVLGSAMIRVERPEGSLLYTGDFKLRPSLTVATAEPTPADILVMESTYGLSMFRFPPWQQTHARLVELVGAALAEGRQPIVLGYSLGKAQEIVRILTDNGLRVTCHGAVAAINEIYESLGTPLGAFRRYRPEDFHGPTSLDLAERGVLVAPPQVARSAFVNRFSSPLTILMSGWGMQKNARYRYGVDEVLPLSDHADFGELLELVERVSPRKVYTHHGYAEFAETLRARGIDAELARPEAQMRLF</sequence>
<dbReference type="Gene3D" id="3.60.15.10">
    <property type="entry name" value="Ribonuclease Z/Hydroxyacylglutathione hydrolase-like"/>
    <property type="match status" value="1"/>
</dbReference>
<evidence type="ECO:0000259" key="1">
    <source>
        <dbReference type="Pfam" id="PF07521"/>
    </source>
</evidence>